<dbReference type="Pfam" id="PF12833">
    <property type="entry name" value="HTH_18"/>
    <property type="match status" value="1"/>
</dbReference>
<feature type="transmembrane region" description="Helical" evidence="4">
    <location>
        <begin position="297"/>
        <end position="317"/>
    </location>
</feature>
<dbReference type="Gene3D" id="1.10.10.60">
    <property type="entry name" value="Homeodomain-like"/>
    <property type="match status" value="2"/>
</dbReference>
<organism evidence="6 7">
    <name type="scientific">Oceanobacillus picturae</name>
    <dbReference type="NCBI Taxonomy" id="171693"/>
    <lineage>
        <taxon>Bacteria</taxon>
        <taxon>Bacillati</taxon>
        <taxon>Bacillota</taxon>
        <taxon>Bacilli</taxon>
        <taxon>Bacillales</taxon>
        <taxon>Bacillaceae</taxon>
        <taxon>Oceanobacillus</taxon>
    </lineage>
</organism>
<keyword evidence="3" id="KW-0804">Transcription</keyword>
<feature type="transmembrane region" description="Helical" evidence="4">
    <location>
        <begin position="12"/>
        <end position="36"/>
    </location>
</feature>
<name>A0A0U9H9V5_9BACI</name>
<evidence type="ECO:0000313" key="7">
    <source>
        <dbReference type="Proteomes" id="UP000052946"/>
    </source>
</evidence>
<dbReference type="EMBL" id="BBXV01000011">
    <property type="protein sequence ID" value="GAQ16936.1"/>
    <property type="molecule type" value="Genomic_DNA"/>
</dbReference>
<keyword evidence="4" id="KW-0812">Transmembrane</keyword>
<dbReference type="GO" id="GO:0003700">
    <property type="term" value="F:DNA-binding transcription factor activity"/>
    <property type="evidence" value="ECO:0007669"/>
    <property type="project" value="InterPro"/>
</dbReference>
<dbReference type="InterPro" id="IPR009057">
    <property type="entry name" value="Homeodomain-like_sf"/>
</dbReference>
<dbReference type="PANTHER" id="PTHR43280:SF28">
    <property type="entry name" value="HTH-TYPE TRANSCRIPTIONAL ACTIVATOR RHAS"/>
    <property type="match status" value="1"/>
</dbReference>
<keyword evidence="4" id="KW-1133">Transmembrane helix</keyword>
<dbReference type="Gene3D" id="6.10.340.10">
    <property type="match status" value="1"/>
</dbReference>
<protein>
    <submittedName>
        <fullName evidence="6">HTH-type transcriptional regulator YesS</fullName>
    </submittedName>
</protein>
<dbReference type="GO" id="GO:0043565">
    <property type="term" value="F:sequence-specific DNA binding"/>
    <property type="evidence" value="ECO:0007669"/>
    <property type="project" value="InterPro"/>
</dbReference>
<dbReference type="OrthoDB" id="1975037at2"/>
<accession>A0A0U9H9V5</accession>
<gene>
    <name evidence="6" type="ORF">OPHB3_0860</name>
</gene>
<dbReference type="Proteomes" id="UP000052946">
    <property type="component" value="Unassembled WGS sequence"/>
</dbReference>
<dbReference type="InterPro" id="IPR018060">
    <property type="entry name" value="HTH_AraC"/>
</dbReference>
<evidence type="ECO:0000313" key="6">
    <source>
        <dbReference type="EMBL" id="GAQ16936.1"/>
    </source>
</evidence>
<evidence type="ECO:0000256" key="4">
    <source>
        <dbReference type="SAM" id="Phobius"/>
    </source>
</evidence>
<comment type="caution">
    <text evidence="6">The sequence shown here is derived from an EMBL/GenBank/DDBJ whole genome shotgun (WGS) entry which is preliminary data.</text>
</comment>
<dbReference type="AlphaFoldDB" id="A0A0U9H9V5"/>
<keyword evidence="2" id="KW-0238">DNA-binding</keyword>
<reference evidence="7" key="1">
    <citation type="submission" date="2015-07" db="EMBL/GenBank/DDBJ databases">
        <title>Draft Genome Sequence of Oceanobacillus picturae Heshi-B3 that Was Isolated from Fermented Rice Bran with Aging Salted Mackerel, Which Was Named Heshiko as Traditional Fermented Seafood in Japan.</title>
        <authorList>
            <person name="Akuzawa S."/>
            <person name="Nakagawa J."/>
            <person name="Kanekatsu T."/>
            <person name="Kanesaki Y."/>
            <person name="Suzuki T."/>
        </authorList>
    </citation>
    <scope>NUCLEOTIDE SEQUENCE [LARGE SCALE GENOMIC DNA]</scope>
    <source>
        <strain evidence="7">Heshi-B3</strain>
    </source>
</reference>
<evidence type="ECO:0000256" key="3">
    <source>
        <dbReference type="ARBA" id="ARBA00023163"/>
    </source>
</evidence>
<evidence type="ECO:0000256" key="1">
    <source>
        <dbReference type="ARBA" id="ARBA00023015"/>
    </source>
</evidence>
<keyword evidence="4" id="KW-0472">Membrane</keyword>
<dbReference type="InterPro" id="IPR041522">
    <property type="entry name" value="CdaR_GGDEF"/>
</dbReference>
<feature type="domain" description="HTH araC/xylS-type" evidence="5">
    <location>
        <begin position="653"/>
        <end position="752"/>
    </location>
</feature>
<dbReference type="SMART" id="SM00342">
    <property type="entry name" value="HTH_ARAC"/>
    <property type="match status" value="1"/>
</dbReference>
<reference evidence="6 7" key="2">
    <citation type="journal article" date="2016" name="Genome Announc.">
        <title>Draft Genome Sequence of Oceanobacillus picturae Heshi-B3, Isolated from Fermented Rice Bran in a Traditional Japanese Seafood Dish.</title>
        <authorList>
            <person name="Akuzawa S."/>
            <person name="Nagaoka J."/>
            <person name="Kanekatsu M."/>
            <person name="Kanesaki Y."/>
            <person name="Suzuki T."/>
        </authorList>
    </citation>
    <scope>NUCLEOTIDE SEQUENCE [LARGE SCALE GENOMIC DNA]</scope>
    <source>
        <strain evidence="6 7">Heshi-B3</strain>
    </source>
</reference>
<sequence length="759" mass="88011">MFRQFGRDKSLLLYKYVISYLIIFLIPYITISTIFYQVSVQNLRDEIVNSNIDKIEQVIDITDSRMKELKNIATRVSLDHRLTPYMLEQPYNSKQAIEELTSYKVSSSIVDELYLYYHGEEQIYSPRGTSSINTFIENTYQFKDEEEIKLRTLMEAVTKPVIYPVETISSKKDSQQIIAYLYPIPINSSVNYGTVTFFVKDLTFKKLIEKVLGDFKGNMYIFNEKKELLTSSNKGEKLDIDYLNQFDLDKTGVINKKINNEDYSLVTIHSEYSDWTYMTAMPTNQFYERMNTLKSSIVLILILIAAIGVIATIFMAIRQYQPIKNISQSIKVKKLEHTIKTKKKDELDRIRETIDTMYENSREMDKKIKVQQPLIRDQILSILLKGNVVNHEEMKELLADLELTFKGNHFFVVVVSFDNRITEHEMFKQKEKLLNKLMKVSSEYCQGFGVELVHDNGIALIVSTDGEGIQLEAQQRGFIDELSGLLADNLPSLPSVGVGNIYTGTDWINRSYIEANAALEYVLLHNRNIIYFGNVSKCNGDDKWYPSDAQAKFSQSLKQGDKIVAEETLKIIMQHVKEQGTSIYMLRAMCFDLINVVLKNMRELDLSYKTEDVKALVEFSSLSDLENKINFMIASICEVVEVRKESHNSVLRDDILSFIEENYKEHTLSLEATAEYFHISTAYLSRFIKEQTGDTFTQYLWRLRKEEFKRQLIETDNTIKEIVLNIGYVDVANFTRKFKKVEGITPGQFRKQYGLKKAL</sequence>
<evidence type="ECO:0000259" key="5">
    <source>
        <dbReference type="PROSITE" id="PS01124"/>
    </source>
</evidence>
<keyword evidence="1" id="KW-0805">Transcription regulation</keyword>
<dbReference type="PANTHER" id="PTHR43280">
    <property type="entry name" value="ARAC-FAMILY TRANSCRIPTIONAL REGULATOR"/>
    <property type="match status" value="1"/>
</dbReference>
<dbReference type="Pfam" id="PF17853">
    <property type="entry name" value="GGDEF_2"/>
    <property type="match status" value="1"/>
</dbReference>
<evidence type="ECO:0000256" key="2">
    <source>
        <dbReference type="ARBA" id="ARBA00023125"/>
    </source>
</evidence>
<dbReference type="PROSITE" id="PS01124">
    <property type="entry name" value="HTH_ARAC_FAMILY_2"/>
    <property type="match status" value="1"/>
</dbReference>
<proteinExistence type="predicted"/>
<dbReference type="RefSeq" id="WP_058949518.1">
    <property type="nucleotide sequence ID" value="NZ_BBXV01000011.1"/>
</dbReference>
<dbReference type="SUPFAM" id="SSF46689">
    <property type="entry name" value="Homeodomain-like"/>
    <property type="match status" value="1"/>
</dbReference>